<proteinExistence type="predicted"/>
<keyword evidence="1" id="KW-1133">Transmembrane helix</keyword>
<evidence type="ECO:0000313" key="2">
    <source>
        <dbReference type="EMBL" id="SDJ03621.1"/>
    </source>
</evidence>
<dbReference type="STRING" id="29435.SAMN05216588_13516"/>
<accession>A0A1G8QG02</accession>
<dbReference type="Proteomes" id="UP000198606">
    <property type="component" value="Unassembled WGS sequence"/>
</dbReference>
<feature type="transmembrane region" description="Helical" evidence="1">
    <location>
        <begin position="18"/>
        <end position="38"/>
    </location>
</feature>
<protein>
    <submittedName>
        <fullName evidence="2">Uncharacterized protein</fullName>
    </submittedName>
</protein>
<dbReference type="AlphaFoldDB" id="A0A1G8QG02"/>
<gene>
    <name evidence="2" type="ORF">SAMN05216588_13516</name>
</gene>
<reference evidence="2 3" key="1">
    <citation type="submission" date="2016-10" db="EMBL/GenBank/DDBJ databases">
        <authorList>
            <person name="de Groot N.N."/>
        </authorList>
    </citation>
    <scope>NUCLEOTIDE SEQUENCE [LARGE SCALE GENOMIC DNA]</scope>
    <source>
        <strain evidence="2 3">LMG 18387</strain>
    </source>
</reference>
<evidence type="ECO:0000256" key="1">
    <source>
        <dbReference type="SAM" id="Phobius"/>
    </source>
</evidence>
<name>A0A1G8QG02_9GAMM</name>
<evidence type="ECO:0000313" key="3">
    <source>
        <dbReference type="Proteomes" id="UP000198606"/>
    </source>
</evidence>
<organism evidence="2 3">
    <name type="scientific">Phytopseudomonas flavescens</name>
    <dbReference type="NCBI Taxonomy" id="29435"/>
    <lineage>
        <taxon>Bacteria</taxon>
        <taxon>Pseudomonadati</taxon>
        <taxon>Pseudomonadota</taxon>
        <taxon>Gammaproteobacteria</taxon>
        <taxon>Pseudomonadales</taxon>
        <taxon>Pseudomonadaceae</taxon>
        <taxon>Phytopseudomonas</taxon>
    </lineage>
</organism>
<feature type="transmembrane region" description="Helical" evidence="1">
    <location>
        <begin position="80"/>
        <end position="101"/>
    </location>
</feature>
<keyword evidence="1" id="KW-0812">Transmembrane</keyword>
<dbReference type="EMBL" id="FNDG01000035">
    <property type="protein sequence ID" value="SDJ03621.1"/>
    <property type="molecule type" value="Genomic_DNA"/>
</dbReference>
<sequence>MDNDVSNGVFTYQNCLRLLAIGTSFWLPLLVGYSAGLFRPIPRTVAEGSVAYAGIASLVIGFFGVLFLRSEFVYQKVCYVLLYLLIAPIVLFFTGWSGMLLSGYGY</sequence>
<keyword evidence="1" id="KW-0472">Membrane</keyword>
<feature type="transmembrane region" description="Helical" evidence="1">
    <location>
        <begin position="50"/>
        <end position="68"/>
    </location>
</feature>